<accession>A0A194R985</accession>
<dbReference type="Proteomes" id="UP000053240">
    <property type="component" value="Unassembled WGS sequence"/>
</dbReference>
<dbReference type="EMBL" id="KQ460500">
    <property type="protein sequence ID" value="KPJ14192.1"/>
    <property type="molecule type" value="Genomic_DNA"/>
</dbReference>
<dbReference type="InParanoid" id="A0A194R985"/>
<evidence type="ECO:0000256" key="1">
    <source>
        <dbReference type="SAM" id="MobiDB-lite"/>
    </source>
</evidence>
<organism evidence="2 3">
    <name type="scientific">Papilio machaon</name>
    <name type="common">Old World swallowtail butterfly</name>
    <dbReference type="NCBI Taxonomy" id="76193"/>
    <lineage>
        <taxon>Eukaryota</taxon>
        <taxon>Metazoa</taxon>
        <taxon>Ecdysozoa</taxon>
        <taxon>Arthropoda</taxon>
        <taxon>Hexapoda</taxon>
        <taxon>Insecta</taxon>
        <taxon>Pterygota</taxon>
        <taxon>Neoptera</taxon>
        <taxon>Endopterygota</taxon>
        <taxon>Lepidoptera</taxon>
        <taxon>Glossata</taxon>
        <taxon>Ditrysia</taxon>
        <taxon>Papilionoidea</taxon>
        <taxon>Papilionidae</taxon>
        <taxon>Papilioninae</taxon>
        <taxon>Papilio</taxon>
    </lineage>
</organism>
<sequence length="140" mass="15806">MMASKHTDAETADARKPPPAPRHKKPFPRPKPHFQSREFPQPKVQSKTETPLTNDPLWLDSLVREGDHGLTAVEAVKDTPADAAGYVELVEREYDAIASCDKQFAKTVPLSAYAYYHHILWWYKIALLSSVTCKSCFILP</sequence>
<feature type="compositionally biased region" description="Basic and acidic residues" evidence="1">
    <location>
        <begin position="1"/>
        <end position="16"/>
    </location>
</feature>
<feature type="compositionally biased region" description="Polar residues" evidence="1">
    <location>
        <begin position="43"/>
        <end position="53"/>
    </location>
</feature>
<evidence type="ECO:0000313" key="2">
    <source>
        <dbReference type="EMBL" id="KPJ14192.1"/>
    </source>
</evidence>
<protein>
    <submittedName>
        <fullName evidence="2">Uncharacterized protein</fullName>
    </submittedName>
</protein>
<evidence type="ECO:0000313" key="3">
    <source>
        <dbReference type="Proteomes" id="UP000053240"/>
    </source>
</evidence>
<feature type="compositionally biased region" description="Basic residues" evidence="1">
    <location>
        <begin position="21"/>
        <end position="34"/>
    </location>
</feature>
<dbReference type="AlphaFoldDB" id="A0A194R985"/>
<keyword evidence="3" id="KW-1185">Reference proteome</keyword>
<reference evidence="2 3" key="1">
    <citation type="journal article" date="2015" name="Nat. Commun.">
        <title>Outbred genome sequencing and CRISPR/Cas9 gene editing in butterflies.</title>
        <authorList>
            <person name="Li X."/>
            <person name="Fan D."/>
            <person name="Zhang W."/>
            <person name="Liu G."/>
            <person name="Zhang L."/>
            <person name="Zhao L."/>
            <person name="Fang X."/>
            <person name="Chen L."/>
            <person name="Dong Y."/>
            <person name="Chen Y."/>
            <person name="Ding Y."/>
            <person name="Zhao R."/>
            <person name="Feng M."/>
            <person name="Zhu Y."/>
            <person name="Feng Y."/>
            <person name="Jiang X."/>
            <person name="Zhu D."/>
            <person name="Xiang H."/>
            <person name="Feng X."/>
            <person name="Li S."/>
            <person name="Wang J."/>
            <person name="Zhang G."/>
            <person name="Kronforst M.R."/>
            <person name="Wang W."/>
        </authorList>
    </citation>
    <scope>NUCLEOTIDE SEQUENCE [LARGE SCALE GENOMIC DNA]</scope>
    <source>
        <strain evidence="2">Ya'a_city_454_Pm</strain>
        <tissue evidence="2">Whole body</tissue>
    </source>
</reference>
<gene>
    <name evidence="2" type="ORF">RR48_06942</name>
</gene>
<proteinExistence type="predicted"/>
<name>A0A194R985_PAPMA</name>
<feature type="region of interest" description="Disordered" evidence="1">
    <location>
        <begin position="1"/>
        <end position="54"/>
    </location>
</feature>